<dbReference type="CDD" id="cd13544">
    <property type="entry name" value="PBP2_Fbp_like_1"/>
    <property type="match status" value="1"/>
</dbReference>
<keyword evidence="1" id="KW-0732">Signal</keyword>
<keyword evidence="3" id="KW-1185">Reference proteome</keyword>
<protein>
    <submittedName>
        <fullName evidence="2">ABC transporter substrate-binding protein</fullName>
    </submittedName>
</protein>
<dbReference type="Gene3D" id="3.40.190.10">
    <property type="entry name" value="Periplasmic binding protein-like II"/>
    <property type="match status" value="2"/>
</dbReference>
<proteinExistence type="predicted"/>
<dbReference type="PIRSF" id="PIRSF002825">
    <property type="entry name" value="CfbpA"/>
    <property type="match status" value="1"/>
</dbReference>
<dbReference type="GO" id="GO:0030975">
    <property type="term" value="F:thiamine binding"/>
    <property type="evidence" value="ECO:0007669"/>
    <property type="project" value="TreeGrafter"/>
</dbReference>
<dbReference type="PANTHER" id="PTHR30006">
    <property type="entry name" value="THIAMINE-BINDING PERIPLASMIC PROTEIN-RELATED"/>
    <property type="match status" value="1"/>
</dbReference>
<dbReference type="InterPro" id="IPR026045">
    <property type="entry name" value="Ferric-bd"/>
</dbReference>
<accession>A0A0M3DHB2</accession>
<dbReference type="PATRIC" id="fig|1629550.3.peg.1845"/>
<reference evidence="2 3" key="1">
    <citation type="submission" date="2015-04" db="EMBL/GenBank/DDBJ databases">
        <title>Microcin producing Clostridium sp. JC272T.</title>
        <authorList>
            <person name="Jyothsna T."/>
            <person name="Sasikala C."/>
            <person name="Ramana C."/>
        </authorList>
    </citation>
    <scope>NUCLEOTIDE SEQUENCE [LARGE SCALE GENOMIC DNA]</scope>
    <source>
        <strain evidence="2 3">JC272</strain>
    </source>
</reference>
<evidence type="ECO:0000256" key="1">
    <source>
        <dbReference type="ARBA" id="ARBA00022729"/>
    </source>
</evidence>
<gene>
    <name evidence="2" type="ORF">VN21_11900</name>
</gene>
<dbReference type="GO" id="GO:0030976">
    <property type="term" value="F:thiamine pyrophosphate binding"/>
    <property type="evidence" value="ECO:0007669"/>
    <property type="project" value="TreeGrafter"/>
</dbReference>
<dbReference type="Proteomes" id="UP000034407">
    <property type="component" value="Unassembled WGS sequence"/>
</dbReference>
<dbReference type="AlphaFoldDB" id="A0A0M3DHB2"/>
<sequence>MKFKKLMTSLLVGTLAIGVVGCSNNKSENKVNSMTDGKTLKVVSAYGGQEEIFKKFTKDTGVKVEFIDMSSGEVLSRIKAENGKPIADLWFGGGADSFIAAKEADLLQPYISKESKNIPKEYKDKEGYWTGVSLVTVGFMVNNEIIKEKGLDIPRNWDDLTNEKLKSEVMIADPSISGTNYAMVSGLIQTWGEYKAWKYFENLNRNISFFAKRGSEPANKVQAGEFGVGIIPVSKDSFEAQKQYPVTIVYPEDILPWVPAPVAIFKNAENAESAKVFIDWALSKDGQEFIQTQDPRIMTRPDVKEPEGVGRIPTDRFVKLDVEKLGLNRDEILGKWNEQFGNESSKQ</sequence>
<name>A0A0M3DHB2_9FIRM</name>
<dbReference type="GO" id="GO:0015888">
    <property type="term" value="P:thiamine transport"/>
    <property type="evidence" value="ECO:0007669"/>
    <property type="project" value="TreeGrafter"/>
</dbReference>
<dbReference type="SUPFAM" id="SSF53850">
    <property type="entry name" value="Periplasmic binding protein-like II"/>
    <property type="match status" value="1"/>
</dbReference>
<dbReference type="RefSeq" id="WP_046823476.1">
    <property type="nucleotide sequence ID" value="NZ_LBBT01000240.1"/>
</dbReference>
<organism evidence="2 3">
    <name type="scientific">Paraclostridium benzoelyticum</name>
    <dbReference type="NCBI Taxonomy" id="1629550"/>
    <lineage>
        <taxon>Bacteria</taxon>
        <taxon>Bacillati</taxon>
        <taxon>Bacillota</taxon>
        <taxon>Clostridia</taxon>
        <taxon>Peptostreptococcales</taxon>
        <taxon>Peptostreptococcaceae</taxon>
        <taxon>Paraclostridium</taxon>
    </lineage>
</organism>
<dbReference type="Pfam" id="PF13343">
    <property type="entry name" value="SBP_bac_6"/>
    <property type="match status" value="1"/>
</dbReference>
<evidence type="ECO:0000313" key="2">
    <source>
        <dbReference type="EMBL" id="KKY00839.1"/>
    </source>
</evidence>
<comment type="caution">
    <text evidence="2">The sequence shown here is derived from an EMBL/GenBank/DDBJ whole genome shotgun (WGS) entry which is preliminary data.</text>
</comment>
<dbReference type="EMBL" id="LBBT01000240">
    <property type="protein sequence ID" value="KKY00839.1"/>
    <property type="molecule type" value="Genomic_DNA"/>
</dbReference>
<dbReference type="PROSITE" id="PS51257">
    <property type="entry name" value="PROKAR_LIPOPROTEIN"/>
    <property type="match status" value="1"/>
</dbReference>
<dbReference type="PANTHER" id="PTHR30006:SF2">
    <property type="entry name" value="ABC TRANSPORTER SUBSTRATE-BINDING PROTEIN"/>
    <property type="match status" value="1"/>
</dbReference>
<dbReference type="GO" id="GO:0030288">
    <property type="term" value="C:outer membrane-bounded periplasmic space"/>
    <property type="evidence" value="ECO:0007669"/>
    <property type="project" value="TreeGrafter"/>
</dbReference>
<evidence type="ECO:0000313" key="3">
    <source>
        <dbReference type="Proteomes" id="UP000034407"/>
    </source>
</evidence>